<dbReference type="InterPro" id="IPR013083">
    <property type="entry name" value="Znf_RING/FYVE/PHD"/>
</dbReference>
<feature type="domain" description="Cellulose synthase RING-type zinc finger" evidence="2">
    <location>
        <begin position="43"/>
        <end position="104"/>
    </location>
</feature>
<dbReference type="AlphaFoldDB" id="A0A427APS3"/>
<keyword evidence="1" id="KW-0812">Transmembrane</keyword>
<gene>
    <name evidence="3" type="ORF">B296_00007325</name>
</gene>
<evidence type="ECO:0000259" key="2">
    <source>
        <dbReference type="Pfam" id="PF14569"/>
    </source>
</evidence>
<evidence type="ECO:0000313" key="4">
    <source>
        <dbReference type="Proteomes" id="UP000287651"/>
    </source>
</evidence>
<keyword evidence="1" id="KW-1133">Transmembrane helix</keyword>
<dbReference type="Proteomes" id="UP000287651">
    <property type="component" value="Unassembled WGS sequence"/>
</dbReference>
<keyword evidence="1" id="KW-0472">Membrane</keyword>
<dbReference type="Pfam" id="PF14569">
    <property type="entry name" value="zf-UDP"/>
    <property type="match status" value="1"/>
</dbReference>
<dbReference type="InterPro" id="IPR027934">
    <property type="entry name" value="CES_Znf_RING"/>
</dbReference>
<organism evidence="3 4">
    <name type="scientific">Ensete ventricosum</name>
    <name type="common">Abyssinian banana</name>
    <name type="synonym">Musa ensete</name>
    <dbReference type="NCBI Taxonomy" id="4639"/>
    <lineage>
        <taxon>Eukaryota</taxon>
        <taxon>Viridiplantae</taxon>
        <taxon>Streptophyta</taxon>
        <taxon>Embryophyta</taxon>
        <taxon>Tracheophyta</taxon>
        <taxon>Spermatophyta</taxon>
        <taxon>Magnoliopsida</taxon>
        <taxon>Liliopsida</taxon>
        <taxon>Zingiberales</taxon>
        <taxon>Musaceae</taxon>
        <taxon>Ensete</taxon>
    </lineage>
</organism>
<evidence type="ECO:0000313" key="3">
    <source>
        <dbReference type="EMBL" id="RRT78219.1"/>
    </source>
</evidence>
<feature type="transmembrane region" description="Helical" evidence="1">
    <location>
        <begin position="188"/>
        <end position="205"/>
    </location>
</feature>
<evidence type="ECO:0000256" key="1">
    <source>
        <dbReference type="SAM" id="Phobius"/>
    </source>
</evidence>
<protein>
    <recommendedName>
        <fullName evidence="2">Cellulose synthase RING-type zinc finger domain-containing protein</fullName>
    </recommendedName>
</protein>
<dbReference type="Gene3D" id="3.30.40.10">
    <property type="entry name" value="Zinc/RING finger domain, C3HC4 (zinc finger)"/>
    <property type="match status" value="1"/>
</dbReference>
<dbReference type="CDD" id="cd16617">
    <property type="entry name" value="mRING-HC-C4C4_CesA"/>
    <property type="match status" value="1"/>
</dbReference>
<reference evidence="3 4" key="1">
    <citation type="journal article" date="2014" name="Agronomy (Basel)">
        <title>A Draft Genome Sequence for Ensete ventricosum, the Drought-Tolerant Tree Against Hunger.</title>
        <authorList>
            <person name="Harrison J."/>
            <person name="Moore K.A."/>
            <person name="Paszkiewicz K."/>
            <person name="Jones T."/>
            <person name="Grant M."/>
            <person name="Ambacheew D."/>
            <person name="Muzemil S."/>
            <person name="Studholme D.J."/>
        </authorList>
    </citation>
    <scope>NUCLEOTIDE SEQUENCE [LARGE SCALE GENOMIC DNA]</scope>
</reference>
<accession>A0A427APS3</accession>
<feature type="transmembrane region" description="Helical" evidence="1">
    <location>
        <begin position="217"/>
        <end position="236"/>
    </location>
</feature>
<comment type="caution">
    <text evidence="3">The sequence shown here is derived from an EMBL/GenBank/DDBJ whole genome shotgun (WGS) entry which is preliminary data.</text>
</comment>
<sequence length="282" mass="32973">MDSESAMHNHEEVGSSFSSCPQDDRFHALWVVGVGQPKMQKHRANGRLCRVCGDEIGLRDNGDLFVACLECGFPVCRSCYEFERREGNQTCTQCTTRYKRHKGVFIYSPRRSSQARRRLTKTWQAVEGDDDGGVDMDDFEEEFQIKIPKKSPDNLRFDVNSVRPTFAAVAEARQPLWRKVPIPSSRINPYRIVIVLRLLILVFFFRFRITTPATDAYALWLTSVICEIWFALSWILDQFPKWFPITRETYLDRLSMRFQHHKKAGAMNALVRSIEHYMRKHR</sequence>
<dbReference type="SUPFAM" id="SSF57850">
    <property type="entry name" value="RING/U-box"/>
    <property type="match status" value="1"/>
</dbReference>
<name>A0A427APS3_ENSVE</name>
<proteinExistence type="predicted"/>
<dbReference type="PANTHER" id="PTHR13301">
    <property type="entry name" value="X-BOX TRANSCRIPTION FACTOR-RELATED"/>
    <property type="match status" value="1"/>
</dbReference>
<dbReference type="EMBL" id="AMZH03001733">
    <property type="protein sequence ID" value="RRT78219.1"/>
    <property type="molecule type" value="Genomic_DNA"/>
</dbReference>